<dbReference type="Gene3D" id="3.40.50.510">
    <property type="entry name" value="Phosphotransferase system, mannose-type IIA component"/>
    <property type="match status" value="1"/>
</dbReference>
<comment type="caution">
    <text evidence="3">The sequence shown here is derived from an EMBL/GenBank/DDBJ whole genome shotgun (WGS) entry which is preliminary data.</text>
</comment>
<dbReference type="RefSeq" id="WP_191271132.1">
    <property type="nucleotide sequence ID" value="NZ_BNDS01000004.1"/>
</dbReference>
<dbReference type="Pfam" id="PF03610">
    <property type="entry name" value="EIIA-man"/>
    <property type="match status" value="1"/>
</dbReference>
<organism evidence="3 4">
    <name type="scientific">Neobacillus kokaensis</name>
    <dbReference type="NCBI Taxonomy" id="2759023"/>
    <lineage>
        <taxon>Bacteria</taxon>
        <taxon>Bacillati</taxon>
        <taxon>Bacillota</taxon>
        <taxon>Bacilli</taxon>
        <taxon>Bacillales</taxon>
        <taxon>Bacillaceae</taxon>
        <taxon>Neobacillus</taxon>
    </lineage>
</organism>
<protein>
    <recommendedName>
        <fullName evidence="2">PTS EIIA type-4 domain-containing protein</fullName>
    </recommendedName>
</protein>
<name>A0ABQ3N5Q7_9BACI</name>
<evidence type="ECO:0000256" key="1">
    <source>
        <dbReference type="ARBA" id="ARBA00022679"/>
    </source>
</evidence>
<dbReference type="InterPro" id="IPR004701">
    <property type="entry name" value="PTS_EIIA_man-typ"/>
</dbReference>
<dbReference type="InterPro" id="IPR051471">
    <property type="entry name" value="Bacterial_PTS_sugar_comp"/>
</dbReference>
<sequence>MYQLLLIGHGKFPSGVQSALHYLMGENQNISVLELVDGMTHIQFEEEIAKFLKDHSQVLVFADLTGGAPHQIAARIILESPSQEHFLISGMPLSVITELTMKFQYQEVKSLEAPMIIEQTLSECKDLMVNLAVESRGI</sequence>
<evidence type="ECO:0000313" key="4">
    <source>
        <dbReference type="Proteomes" id="UP000637074"/>
    </source>
</evidence>
<keyword evidence="1" id="KW-0808">Transferase</keyword>
<gene>
    <name evidence="3" type="ORF">AM1BK_13980</name>
</gene>
<dbReference type="InterPro" id="IPR036662">
    <property type="entry name" value="PTS_EIIA_man-typ_sf"/>
</dbReference>
<evidence type="ECO:0000313" key="3">
    <source>
        <dbReference type="EMBL" id="GHH97855.1"/>
    </source>
</evidence>
<dbReference type="PROSITE" id="PS51096">
    <property type="entry name" value="PTS_EIIA_TYPE_4"/>
    <property type="match status" value="1"/>
</dbReference>
<dbReference type="SUPFAM" id="SSF53062">
    <property type="entry name" value="PTS system fructose IIA component-like"/>
    <property type="match status" value="1"/>
</dbReference>
<dbReference type="EMBL" id="BNDS01000004">
    <property type="protein sequence ID" value="GHH97855.1"/>
    <property type="molecule type" value="Genomic_DNA"/>
</dbReference>
<evidence type="ECO:0000259" key="2">
    <source>
        <dbReference type="PROSITE" id="PS51096"/>
    </source>
</evidence>
<accession>A0ABQ3N5Q7</accession>
<dbReference type="PANTHER" id="PTHR33799:SF1">
    <property type="entry name" value="PTS SYSTEM MANNOSE-SPECIFIC EIIAB COMPONENT-RELATED"/>
    <property type="match status" value="1"/>
</dbReference>
<keyword evidence="4" id="KW-1185">Reference proteome</keyword>
<feature type="domain" description="PTS EIIA type-4" evidence="2">
    <location>
        <begin position="1"/>
        <end position="128"/>
    </location>
</feature>
<dbReference type="PANTHER" id="PTHR33799">
    <property type="entry name" value="PTS PERMEASE-RELATED-RELATED"/>
    <property type="match status" value="1"/>
</dbReference>
<reference evidence="3 4" key="1">
    <citation type="journal article" date="2022" name="Int. J. Syst. Evol. Microbiol.">
        <title>Neobacillus kokaensis sp. nov., isolated from soil.</title>
        <authorList>
            <person name="Yuki K."/>
            <person name="Matsubara H."/>
            <person name="Yamaguchi S."/>
        </authorList>
    </citation>
    <scope>NUCLEOTIDE SEQUENCE [LARGE SCALE GENOMIC DNA]</scope>
    <source>
        <strain evidence="3 4">LOB 377</strain>
    </source>
</reference>
<dbReference type="Proteomes" id="UP000637074">
    <property type="component" value="Unassembled WGS sequence"/>
</dbReference>
<proteinExistence type="predicted"/>